<dbReference type="EMBL" id="BQNB010019749">
    <property type="protein sequence ID" value="GJT88650.1"/>
    <property type="molecule type" value="Genomic_DNA"/>
</dbReference>
<accession>A0ABQ5HN38</accession>
<organism evidence="1 2">
    <name type="scientific">Tanacetum coccineum</name>
    <dbReference type="NCBI Taxonomy" id="301880"/>
    <lineage>
        <taxon>Eukaryota</taxon>
        <taxon>Viridiplantae</taxon>
        <taxon>Streptophyta</taxon>
        <taxon>Embryophyta</taxon>
        <taxon>Tracheophyta</taxon>
        <taxon>Spermatophyta</taxon>
        <taxon>Magnoliopsida</taxon>
        <taxon>eudicotyledons</taxon>
        <taxon>Gunneridae</taxon>
        <taxon>Pentapetalae</taxon>
        <taxon>asterids</taxon>
        <taxon>campanulids</taxon>
        <taxon>Asterales</taxon>
        <taxon>Asteraceae</taxon>
        <taxon>Asteroideae</taxon>
        <taxon>Anthemideae</taxon>
        <taxon>Anthemidinae</taxon>
        <taxon>Tanacetum</taxon>
    </lineage>
</organism>
<evidence type="ECO:0000313" key="1">
    <source>
        <dbReference type="EMBL" id="GJT88650.1"/>
    </source>
</evidence>
<evidence type="ECO:0000313" key="2">
    <source>
        <dbReference type="Proteomes" id="UP001151760"/>
    </source>
</evidence>
<proteinExistence type="predicted"/>
<reference evidence="1" key="1">
    <citation type="journal article" date="2022" name="Int. J. Mol. Sci.">
        <title>Draft Genome of Tanacetum Coccineum: Genomic Comparison of Closely Related Tanacetum-Family Plants.</title>
        <authorList>
            <person name="Yamashiro T."/>
            <person name="Shiraishi A."/>
            <person name="Nakayama K."/>
            <person name="Satake H."/>
        </authorList>
    </citation>
    <scope>NUCLEOTIDE SEQUENCE</scope>
</reference>
<name>A0ABQ5HN38_9ASTR</name>
<keyword evidence="2" id="KW-1185">Reference proteome</keyword>
<gene>
    <name evidence="1" type="ORF">Tco_1070367</name>
</gene>
<protein>
    <submittedName>
        <fullName evidence="1">Uncharacterized protein</fullName>
    </submittedName>
</protein>
<reference evidence="1" key="2">
    <citation type="submission" date="2022-01" db="EMBL/GenBank/DDBJ databases">
        <authorList>
            <person name="Yamashiro T."/>
            <person name="Shiraishi A."/>
            <person name="Satake H."/>
            <person name="Nakayama K."/>
        </authorList>
    </citation>
    <scope>NUCLEOTIDE SEQUENCE</scope>
</reference>
<sequence>MQSALLTGILVPFQDNDTSQSKQNLQSSSMTFIQDLDYTKFVLMDKNFSCRLLYLVMVVKYLLMVRRIVADSALSMTSRKWLELHKVQNLLKIGMLVWGEVHAYYNGFVQLIDNGDQVGVHVSMNRWNFEDIFSLEALWKTFFLFLFVHDRKHWETNFFFYGYLKDYTPGAFGSTFWETWTTYMIQCKGEGHMSKQCTKPKRKRDDSWFKEKVLLVEAQALWCIGILQDLTCEGMSICESFRVGFVRGKHLPPSGISSSSDQRRPILHD</sequence>
<dbReference type="Proteomes" id="UP001151760">
    <property type="component" value="Unassembled WGS sequence"/>
</dbReference>
<comment type="caution">
    <text evidence="1">The sequence shown here is derived from an EMBL/GenBank/DDBJ whole genome shotgun (WGS) entry which is preliminary data.</text>
</comment>